<reference evidence="2 3" key="1">
    <citation type="submission" date="2018-11" db="EMBL/GenBank/DDBJ databases">
        <title>Genomic Encyclopedia of Type Strains, Phase IV (KMG-IV): sequencing the most valuable type-strain genomes for metagenomic binning, comparative biology and taxonomic classification.</title>
        <authorList>
            <person name="Goeker M."/>
        </authorList>
    </citation>
    <scope>NUCLEOTIDE SEQUENCE [LARGE SCALE GENOMIC DNA]</scope>
    <source>
        <strain evidence="2 3">DSM 5900</strain>
    </source>
</reference>
<accession>A0A3N1L0A2</accession>
<dbReference type="InterPro" id="IPR008990">
    <property type="entry name" value="Elect_transpt_acc-like_dom_sf"/>
</dbReference>
<evidence type="ECO:0000313" key="2">
    <source>
        <dbReference type="EMBL" id="ROP83886.1"/>
    </source>
</evidence>
<dbReference type="Gene3D" id="1.10.472.20">
    <property type="entry name" value="Nitrile hydratase, beta subunit"/>
    <property type="match status" value="1"/>
</dbReference>
<dbReference type="OrthoDB" id="9811616at2"/>
<evidence type="ECO:0000259" key="1">
    <source>
        <dbReference type="Pfam" id="PF21006"/>
    </source>
</evidence>
<keyword evidence="3" id="KW-1185">Reference proteome</keyword>
<dbReference type="InterPro" id="IPR049054">
    <property type="entry name" value="CN_hydtase_beta-like_N"/>
</dbReference>
<dbReference type="SUPFAM" id="SSF50090">
    <property type="entry name" value="Electron transport accessory proteins"/>
    <property type="match status" value="1"/>
</dbReference>
<organism evidence="2 3">
    <name type="scientific">Stella humosa</name>
    <dbReference type="NCBI Taxonomy" id="94"/>
    <lineage>
        <taxon>Bacteria</taxon>
        <taxon>Pseudomonadati</taxon>
        <taxon>Pseudomonadota</taxon>
        <taxon>Alphaproteobacteria</taxon>
        <taxon>Rhodospirillales</taxon>
        <taxon>Stellaceae</taxon>
        <taxon>Stella</taxon>
    </lineage>
</organism>
<protein>
    <submittedName>
        <fullName evidence="2">Nitrile hydratase accessory protein</fullName>
    </submittedName>
</protein>
<comment type="caution">
    <text evidence="2">The sequence shown here is derived from an EMBL/GenBank/DDBJ whole genome shotgun (WGS) entry which is preliminary data.</text>
</comment>
<dbReference type="Pfam" id="PF21006">
    <property type="entry name" value="NHase_beta_N"/>
    <property type="match status" value="1"/>
</dbReference>
<dbReference type="InterPro" id="IPR023808">
    <property type="entry name" value="Nitrile_Hydratase_acc_put"/>
</dbReference>
<feature type="domain" description="Nitrile hydratase beta subunit-like N-terminal" evidence="1">
    <location>
        <begin position="14"/>
        <end position="98"/>
    </location>
</feature>
<dbReference type="Proteomes" id="UP000278222">
    <property type="component" value="Unassembled WGS sequence"/>
</dbReference>
<dbReference type="AlphaFoldDB" id="A0A3N1L0A2"/>
<name>A0A3N1L0A2_9PROT</name>
<dbReference type="RefSeq" id="WP_123693800.1">
    <property type="nucleotide sequence ID" value="NZ_AP019700.1"/>
</dbReference>
<dbReference type="NCBIfam" id="TIGR03889">
    <property type="entry name" value="nitrile_acc"/>
    <property type="match status" value="1"/>
</dbReference>
<evidence type="ECO:0000313" key="3">
    <source>
        <dbReference type="Proteomes" id="UP000278222"/>
    </source>
</evidence>
<dbReference type="InterPro" id="IPR042262">
    <property type="entry name" value="CN_hydtase_beta_C"/>
</dbReference>
<proteinExistence type="predicted"/>
<gene>
    <name evidence="2" type="ORF">EDC65_4535</name>
</gene>
<dbReference type="EMBL" id="RJKX01000016">
    <property type="protein sequence ID" value="ROP83886.1"/>
    <property type="molecule type" value="Genomic_DNA"/>
</dbReference>
<sequence length="118" mass="13114">MADLAQSPDLPRDADGPVFREPWEATAFAMAVRLHQQGVFTWTEWAEALAGEITAAQSAGDPDLGDTYYRHWLAALERLVRAKGVLTTEEMTDRRDAWNRAVRATPHGQPIELGRGLV</sequence>